<organism evidence="2 3">
    <name type="scientific">Adineta steineri</name>
    <dbReference type="NCBI Taxonomy" id="433720"/>
    <lineage>
        <taxon>Eukaryota</taxon>
        <taxon>Metazoa</taxon>
        <taxon>Spiralia</taxon>
        <taxon>Gnathifera</taxon>
        <taxon>Rotifera</taxon>
        <taxon>Eurotatoria</taxon>
        <taxon>Bdelloidea</taxon>
        <taxon>Adinetida</taxon>
        <taxon>Adinetidae</taxon>
        <taxon>Adineta</taxon>
    </lineage>
</organism>
<keyword evidence="1" id="KW-0812">Transmembrane</keyword>
<feature type="transmembrane region" description="Helical" evidence="1">
    <location>
        <begin position="63"/>
        <end position="84"/>
    </location>
</feature>
<accession>A0A813TYG3</accession>
<dbReference type="EMBL" id="CAJNOG010000037">
    <property type="protein sequence ID" value="CAF0815802.1"/>
    <property type="molecule type" value="Genomic_DNA"/>
</dbReference>
<evidence type="ECO:0000256" key="1">
    <source>
        <dbReference type="SAM" id="Phobius"/>
    </source>
</evidence>
<proteinExistence type="predicted"/>
<sequence>MKMVKIRVYQSVVKEEINVESKSKRLFNKAKFSKTCTPTTCEQGGIEQEQINLNIKYGIYSMIFYWLSMLIGRILCIYLTVVWITPQSWLTISILLCLLTYIFWIIFIWYISLTHLSISIFVTINGSSISSISPTTISWIKQFLNLSPIELTFILSSNATGGIVFGLIAAYFIYHFGSIYLFTILFILSILCSIFYLFA</sequence>
<evidence type="ECO:0000313" key="2">
    <source>
        <dbReference type="EMBL" id="CAF0815802.1"/>
    </source>
</evidence>
<dbReference type="InterPro" id="IPR036259">
    <property type="entry name" value="MFS_trans_sf"/>
</dbReference>
<feature type="transmembrane region" description="Helical" evidence="1">
    <location>
        <begin position="90"/>
        <end position="111"/>
    </location>
</feature>
<evidence type="ECO:0000313" key="3">
    <source>
        <dbReference type="Proteomes" id="UP000663845"/>
    </source>
</evidence>
<reference evidence="2" key="1">
    <citation type="submission" date="2021-02" db="EMBL/GenBank/DDBJ databases">
        <authorList>
            <person name="Nowell W R."/>
        </authorList>
    </citation>
    <scope>NUCLEOTIDE SEQUENCE</scope>
</reference>
<name>A0A813TYG3_9BILA</name>
<dbReference type="AlphaFoldDB" id="A0A813TYG3"/>
<gene>
    <name evidence="2" type="ORF">JYZ213_LOCUS6031</name>
</gene>
<protein>
    <submittedName>
        <fullName evidence="2">Uncharacterized protein</fullName>
    </submittedName>
</protein>
<comment type="caution">
    <text evidence="2">The sequence shown here is derived from an EMBL/GenBank/DDBJ whole genome shotgun (WGS) entry which is preliminary data.</text>
</comment>
<feature type="transmembrane region" description="Helical" evidence="1">
    <location>
        <begin position="179"/>
        <end position="198"/>
    </location>
</feature>
<keyword evidence="1" id="KW-0472">Membrane</keyword>
<dbReference type="SUPFAM" id="SSF103473">
    <property type="entry name" value="MFS general substrate transporter"/>
    <property type="match status" value="1"/>
</dbReference>
<keyword evidence="1" id="KW-1133">Transmembrane helix</keyword>
<feature type="transmembrane region" description="Helical" evidence="1">
    <location>
        <begin position="151"/>
        <end position="173"/>
    </location>
</feature>
<dbReference type="Proteomes" id="UP000663845">
    <property type="component" value="Unassembled WGS sequence"/>
</dbReference>